<comment type="caution">
    <text evidence="1">The sequence shown here is derived from an EMBL/GenBank/DDBJ whole genome shotgun (WGS) entry which is preliminary data.</text>
</comment>
<sequence>MGVIELEKFKNLRKDDIYCGAPFCNVCDVSTARLSSNSSTILIVLYQAYSSVAYYSQEDDDLRPKKKHFRSSKLKFQEEIINFSKRLGRCLFIVIGKSSKLS</sequence>
<dbReference type="EMBL" id="JBFOLJ010000007">
    <property type="protein sequence ID" value="KAL2522030.1"/>
    <property type="molecule type" value="Genomic_DNA"/>
</dbReference>
<reference evidence="2" key="1">
    <citation type="submission" date="2024-07" db="EMBL/GenBank/DDBJ databases">
        <title>Two chromosome-level genome assemblies of Korean endemic species Abeliophyllum distichum and Forsythia ovata (Oleaceae).</title>
        <authorList>
            <person name="Jang H."/>
        </authorList>
    </citation>
    <scope>NUCLEOTIDE SEQUENCE [LARGE SCALE GENOMIC DNA]</scope>
</reference>
<protein>
    <submittedName>
        <fullName evidence="1">Uncharacterized protein</fullName>
    </submittedName>
</protein>
<proteinExistence type="predicted"/>
<evidence type="ECO:0000313" key="1">
    <source>
        <dbReference type="EMBL" id="KAL2522030.1"/>
    </source>
</evidence>
<organism evidence="1 2">
    <name type="scientific">Forsythia ovata</name>
    <dbReference type="NCBI Taxonomy" id="205694"/>
    <lineage>
        <taxon>Eukaryota</taxon>
        <taxon>Viridiplantae</taxon>
        <taxon>Streptophyta</taxon>
        <taxon>Embryophyta</taxon>
        <taxon>Tracheophyta</taxon>
        <taxon>Spermatophyta</taxon>
        <taxon>Magnoliopsida</taxon>
        <taxon>eudicotyledons</taxon>
        <taxon>Gunneridae</taxon>
        <taxon>Pentapetalae</taxon>
        <taxon>asterids</taxon>
        <taxon>lamiids</taxon>
        <taxon>Lamiales</taxon>
        <taxon>Oleaceae</taxon>
        <taxon>Forsythieae</taxon>
        <taxon>Forsythia</taxon>
    </lineage>
</organism>
<keyword evidence="2" id="KW-1185">Reference proteome</keyword>
<dbReference type="Proteomes" id="UP001604277">
    <property type="component" value="Unassembled WGS sequence"/>
</dbReference>
<accession>A0ABD1UAH9</accession>
<dbReference type="AlphaFoldDB" id="A0ABD1UAH9"/>
<evidence type="ECO:0000313" key="2">
    <source>
        <dbReference type="Proteomes" id="UP001604277"/>
    </source>
</evidence>
<name>A0ABD1UAH9_9LAMI</name>
<gene>
    <name evidence="1" type="ORF">Fot_25953</name>
</gene>